<dbReference type="SUPFAM" id="SSF111369">
    <property type="entry name" value="HlyD-like secretion proteins"/>
    <property type="match status" value="1"/>
</dbReference>
<proteinExistence type="predicted"/>
<evidence type="ECO:0000313" key="3">
    <source>
        <dbReference type="Proteomes" id="UP000253426"/>
    </source>
</evidence>
<sequence length="70" mass="7619">MKQGDLLFQTDPKPYQPLVEQASASVKKAEASLARADADVKRLRPLVNAMPKDPAEKHPAATHSDVPKVD</sequence>
<reference evidence="2 3" key="1">
    <citation type="submission" date="2018-06" db="EMBL/GenBank/DDBJ databases">
        <title>Genomic Encyclopedia of Type Strains, Phase IV (KMG-IV): sequencing the most valuable type-strain genomes for metagenomic binning, comparative biology and taxonomic classification.</title>
        <authorList>
            <person name="Goeker M."/>
        </authorList>
    </citation>
    <scope>NUCLEOTIDE SEQUENCE [LARGE SCALE GENOMIC DNA]</scope>
    <source>
        <strain evidence="2 3">DSM 25532</strain>
    </source>
</reference>
<keyword evidence="3" id="KW-1185">Reference proteome</keyword>
<protein>
    <recommendedName>
        <fullName evidence="4">Biotin/lipoyl-binding protein</fullName>
    </recommendedName>
</protein>
<dbReference type="AlphaFoldDB" id="A0A366H7I3"/>
<dbReference type="EMBL" id="QNRR01000012">
    <property type="protein sequence ID" value="RBP38131.1"/>
    <property type="molecule type" value="Genomic_DNA"/>
</dbReference>
<evidence type="ECO:0000256" key="1">
    <source>
        <dbReference type="SAM" id="MobiDB-lite"/>
    </source>
</evidence>
<dbReference type="Proteomes" id="UP000253426">
    <property type="component" value="Unassembled WGS sequence"/>
</dbReference>
<dbReference type="Gene3D" id="2.40.50.100">
    <property type="match status" value="1"/>
</dbReference>
<feature type="compositionally biased region" description="Basic and acidic residues" evidence="1">
    <location>
        <begin position="53"/>
        <end position="70"/>
    </location>
</feature>
<dbReference type="OrthoDB" id="8958519at2"/>
<dbReference type="Gene3D" id="1.10.287.470">
    <property type="entry name" value="Helix hairpin bin"/>
    <property type="match status" value="1"/>
</dbReference>
<name>A0A366H7I3_9BACT</name>
<comment type="caution">
    <text evidence="2">The sequence shown here is derived from an EMBL/GenBank/DDBJ whole genome shotgun (WGS) entry which is preliminary data.</text>
</comment>
<dbReference type="RefSeq" id="WP_113961253.1">
    <property type="nucleotide sequence ID" value="NZ_QNRR01000012.1"/>
</dbReference>
<gene>
    <name evidence="2" type="ORF">DES53_112129</name>
</gene>
<feature type="region of interest" description="Disordered" evidence="1">
    <location>
        <begin position="49"/>
        <end position="70"/>
    </location>
</feature>
<evidence type="ECO:0008006" key="4">
    <source>
        <dbReference type="Google" id="ProtNLM"/>
    </source>
</evidence>
<evidence type="ECO:0000313" key="2">
    <source>
        <dbReference type="EMBL" id="RBP38131.1"/>
    </source>
</evidence>
<organism evidence="2 3">
    <name type="scientific">Roseimicrobium gellanilyticum</name>
    <dbReference type="NCBI Taxonomy" id="748857"/>
    <lineage>
        <taxon>Bacteria</taxon>
        <taxon>Pseudomonadati</taxon>
        <taxon>Verrucomicrobiota</taxon>
        <taxon>Verrucomicrobiia</taxon>
        <taxon>Verrucomicrobiales</taxon>
        <taxon>Verrucomicrobiaceae</taxon>
        <taxon>Roseimicrobium</taxon>
    </lineage>
</organism>
<accession>A0A366H7I3</accession>